<feature type="transmembrane region" description="Helical" evidence="5">
    <location>
        <begin position="239"/>
        <end position="266"/>
    </location>
</feature>
<feature type="transmembrane region" description="Helical" evidence="5">
    <location>
        <begin position="25"/>
        <end position="45"/>
    </location>
</feature>
<evidence type="ECO:0000256" key="4">
    <source>
        <dbReference type="ARBA" id="ARBA00023136"/>
    </source>
</evidence>
<dbReference type="InterPro" id="IPR019427">
    <property type="entry name" value="7TM_GPCR_serpentine_rcpt_Srw"/>
</dbReference>
<evidence type="ECO:0000256" key="5">
    <source>
        <dbReference type="SAM" id="Phobius"/>
    </source>
</evidence>
<evidence type="ECO:0000256" key="1">
    <source>
        <dbReference type="ARBA" id="ARBA00004370"/>
    </source>
</evidence>
<keyword evidence="4 5" id="KW-0472">Membrane</keyword>
<comment type="caution">
    <text evidence="7">The sequence shown here is derived from an EMBL/GenBank/DDBJ whole genome shotgun (WGS) entry which is preliminary data.</text>
</comment>
<dbReference type="InterPro" id="IPR000276">
    <property type="entry name" value="GPCR_Rhodpsn"/>
</dbReference>
<dbReference type="Proteomes" id="UP000549394">
    <property type="component" value="Unassembled WGS sequence"/>
</dbReference>
<proteinExistence type="predicted"/>
<dbReference type="CDD" id="cd14978">
    <property type="entry name" value="7tmA_FMRFamide_R-like"/>
    <property type="match status" value="1"/>
</dbReference>
<dbReference type="OrthoDB" id="10011262at2759"/>
<name>A0A7I8VTJ6_9ANNE</name>
<accession>A0A7I8VTJ6</accession>
<feature type="transmembrane region" description="Helical" evidence="5">
    <location>
        <begin position="139"/>
        <end position="158"/>
    </location>
</feature>
<protein>
    <submittedName>
        <fullName evidence="7">DgyrCDS8163</fullName>
    </submittedName>
</protein>
<keyword evidence="2 5" id="KW-0812">Transmembrane</keyword>
<dbReference type="GO" id="GO:0016020">
    <property type="term" value="C:membrane"/>
    <property type="evidence" value="ECO:0007669"/>
    <property type="project" value="UniProtKB-SubCell"/>
</dbReference>
<dbReference type="PANTHER" id="PTHR46641:SF22">
    <property type="entry name" value="PROCTOLIN RECEPTOR, ISOFORM A"/>
    <property type="match status" value="1"/>
</dbReference>
<evidence type="ECO:0000256" key="2">
    <source>
        <dbReference type="ARBA" id="ARBA00022692"/>
    </source>
</evidence>
<dbReference type="PRINTS" id="PR00237">
    <property type="entry name" value="GPCRRHODOPSN"/>
</dbReference>
<feature type="transmembrane region" description="Helical" evidence="5">
    <location>
        <begin position="193"/>
        <end position="215"/>
    </location>
</feature>
<dbReference type="InterPro" id="IPR052954">
    <property type="entry name" value="GPCR-Ligand_Int"/>
</dbReference>
<reference evidence="7 8" key="1">
    <citation type="submission" date="2020-08" db="EMBL/GenBank/DDBJ databases">
        <authorList>
            <person name="Hejnol A."/>
        </authorList>
    </citation>
    <scope>NUCLEOTIDE SEQUENCE [LARGE SCALE GENOMIC DNA]</scope>
</reference>
<feature type="domain" description="G-protein coupled receptors family 1 profile" evidence="6">
    <location>
        <begin position="37"/>
        <end position="302"/>
    </location>
</feature>
<evidence type="ECO:0000313" key="8">
    <source>
        <dbReference type="Proteomes" id="UP000549394"/>
    </source>
</evidence>
<dbReference type="GO" id="GO:0008528">
    <property type="term" value="F:G protein-coupled peptide receptor activity"/>
    <property type="evidence" value="ECO:0007669"/>
    <property type="project" value="InterPro"/>
</dbReference>
<dbReference type="PANTHER" id="PTHR46641">
    <property type="entry name" value="FMRFAMIDE RECEPTOR-RELATED"/>
    <property type="match status" value="1"/>
</dbReference>
<comment type="subcellular location">
    <subcellularLocation>
        <location evidence="1">Membrane</location>
    </subcellularLocation>
</comment>
<dbReference type="PROSITE" id="PS50262">
    <property type="entry name" value="G_PROTEIN_RECEP_F1_2"/>
    <property type="match status" value="1"/>
</dbReference>
<organism evidence="7 8">
    <name type="scientific">Dimorphilus gyrociliatus</name>
    <dbReference type="NCBI Taxonomy" id="2664684"/>
    <lineage>
        <taxon>Eukaryota</taxon>
        <taxon>Metazoa</taxon>
        <taxon>Spiralia</taxon>
        <taxon>Lophotrochozoa</taxon>
        <taxon>Annelida</taxon>
        <taxon>Polychaeta</taxon>
        <taxon>Polychaeta incertae sedis</taxon>
        <taxon>Dinophilidae</taxon>
        <taxon>Dimorphilus</taxon>
    </lineage>
</organism>
<dbReference type="Gene3D" id="1.20.1070.10">
    <property type="entry name" value="Rhodopsin 7-helix transmembrane proteins"/>
    <property type="match status" value="1"/>
</dbReference>
<dbReference type="AlphaFoldDB" id="A0A7I8VTJ6"/>
<evidence type="ECO:0000259" key="6">
    <source>
        <dbReference type="PROSITE" id="PS50262"/>
    </source>
</evidence>
<dbReference type="EMBL" id="CAJFCJ010000010">
    <property type="protein sequence ID" value="CAD5119564.1"/>
    <property type="molecule type" value="Genomic_DNA"/>
</dbReference>
<dbReference type="SUPFAM" id="SSF81321">
    <property type="entry name" value="Family A G protein-coupled receptor-like"/>
    <property type="match status" value="1"/>
</dbReference>
<sequence length="314" mass="35189">MNASNTSVNLLEAHLQLTRFAVQKVITPVIASSGIILNILNVLVLSRRNMRSSSTNTYLFALAICDIGYLSLALTLTLRHYDDIVKGSLHFERYYLAARVMANVFSNAAVWLTLTFTVERYVCVCFPMRGKAICTPYRARSTVLVVCSIATLLTLPQAGEKTVIEDGGNISIDFTSLGDLASYQWGYVYTNQALFTFIPMILLTIFNSLLIRTVMKAAKKRTILRAGQKPKISEQHRTTIMLISIVMVFLICQTPQATTNIVWAYFKLTNSIDDRRKRVMHIVGNICNLLVIINASINFALYSSLSERDVNLQP</sequence>
<feature type="transmembrane region" description="Helical" evidence="5">
    <location>
        <begin position="96"/>
        <end position="118"/>
    </location>
</feature>
<keyword evidence="3 5" id="KW-1133">Transmembrane helix</keyword>
<evidence type="ECO:0000256" key="3">
    <source>
        <dbReference type="ARBA" id="ARBA00022989"/>
    </source>
</evidence>
<feature type="transmembrane region" description="Helical" evidence="5">
    <location>
        <begin position="57"/>
        <end position="76"/>
    </location>
</feature>
<keyword evidence="8" id="KW-1185">Reference proteome</keyword>
<evidence type="ECO:0000313" key="7">
    <source>
        <dbReference type="EMBL" id="CAD5119564.1"/>
    </source>
</evidence>
<dbReference type="Pfam" id="PF10324">
    <property type="entry name" value="7TM_GPCR_Srw"/>
    <property type="match status" value="1"/>
</dbReference>
<feature type="transmembrane region" description="Helical" evidence="5">
    <location>
        <begin position="278"/>
        <end position="302"/>
    </location>
</feature>
<gene>
    <name evidence="7" type="ORF">DGYR_LOCUS7781</name>
</gene>
<dbReference type="InterPro" id="IPR017452">
    <property type="entry name" value="GPCR_Rhodpsn_7TM"/>
</dbReference>